<dbReference type="Gene3D" id="3.40.50.10420">
    <property type="entry name" value="NagB/RpiA/CoA transferase-like"/>
    <property type="match status" value="1"/>
</dbReference>
<dbReference type="SUPFAM" id="SSF100950">
    <property type="entry name" value="NagB/RpiA/CoA transferase-like"/>
    <property type="match status" value="1"/>
</dbReference>
<keyword evidence="7" id="KW-1185">Reference proteome</keyword>
<dbReference type="GO" id="GO:0009396">
    <property type="term" value="P:folic acid-containing compound biosynthetic process"/>
    <property type="evidence" value="ECO:0007669"/>
    <property type="project" value="TreeGrafter"/>
</dbReference>
<dbReference type="GO" id="GO:0035999">
    <property type="term" value="P:tetrahydrofolate interconversion"/>
    <property type="evidence" value="ECO:0007669"/>
    <property type="project" value="TreeGrafter"/>
</dbReference>
<dbReference type="PIRSF" id="PIRSF006806">
    <property type="entry name" value="FTHF_cligase"/>
    <property type="match status" value="1"/>
</dbReference>
<dbReference type="EC" id="6.3.3.2" evidence="5"/>
<dbReference type="PANTHER" id="PTHR23407:SF1">
    <property type="entry name" value="5-FORMYLTETRAHYDROFOLATE CYCLO-LIGASE"/>
    <property type="match status" value="1"/>
</dbReference>
<keyword evidence="3 4" id="KW-0067">ATP-binding</keyword>
<dbReference type="InterPro" id="IPR002698">
    <property type="entry name" value="FTHF_cligase"/>
</dbReference>
<dbReference type="eggNOG" id="COG0212">
    <property type="taxonomic scope" value="Bacteria"/>
</dbReference>
<dbReference type="PATRIC" id="fig|1120928.5.peg.2445"/>
<dbReference type="InterPro" id="IPR024185">
    <property type="entry name" value="FTHF_cligase-like_sf"/>
</dbReference>
<feature type="binding site" evidence="4">
    <location>
        <begin position="135"/>
        <end position="143"/>
    </location>
    <ligand>
        <name>ATP</name>
        <dbReference type="ChEBI" id="CHEBI:30616"/>
    </ligand>
</feature>
<dbReference type="InterPro" id="IPR037171">
    <property type="entry name" value="NagB/RpiA_transferase-like"/>
</dbReference>
<dbReference type="NCBIfam" id="TIGR02727">
    <property type="entry name" value="MTHFS_bact"/>
    <property type="match status" value="1"/>
</dbReference>
<dbReference type="GO" id="GO:0005524">
    <property type="term" value="F:ATP binding"/>
    <property type="evidence" value="ECO:0007669"/>
    <property type="project" value="UniProtKB-KW"/>
</dbReference>
<protein>
    <recommendedName>
        <fullName evidence="5">5-formyltetrahydrofolate cyclo-ligase</fullName>
        <ecNumber evidence="5">6.3.3.2</ecNumber>
    </recommendedName>
</protein>
<accession>V2UXU0</accession>
<evidence type="ECO:0000313" key="6">
    <source>
        <dbReference type="EMBL" id="ESK54802.1"/>
    </source>
</evidence>
<dbReference type="STRING" id="202955.GCA_000759995_03270"/>
<evidence type="ECO:0000256" key="4">
    <source>
        <dbReference type="PIRSR" id="PIRSR006806-1"/>
    </source>
</evidence>
<evidence type="ECO:0000256" key="3">
    <source>
        <dbReference type="ARBA" id="ARBA00022840"/>
    </source>
</evidence>
<comment type="catalytic activity">
    <reaction evidence="5">
        <text>(6S)-5-formyl-5,6,7,8-tetrahydrofolate + ATP = (6R)-5,10-methenyltetrahydrofolate + ADP + phosphate</text>
        <dbReference type="Rhea" id="RHEA:10488"/>
        <dbReference type="ChEBI" id="CHEBI:30616"/>
        <dbReference type="ChEBI" id="CHEBI:43474"/>
        <dbReference type="ChEBI" id="CHEBI:57455"/>
        <dbReference type="ChEBI" id="CHEBI:57457"/>
        <dbReference type="ChEBI" id="CHEBI:456216"/>
        <dbReference type="EC" id="6.3.3.2"/>
    </reaction>
</comment>
<feature type="binding site" evidence="4">
    <location>
        <position position="49"/>
    </location>
    <ligand>
        <name>substrate</name>
    </ligand>
</feature>
<feature type="binding site" evidence="4">
    <location>
        <position position="54"/>
    </location>
    <ligand>
        <name>substrate</name>
    </ligand>
</feature>
<dbReference type="EMBL" id="AYEV01000025">
    <property type="protein sequence ID" value="ESK54802.1"/>
    <property type="molecule type" value="Genomic_DNA"/>
</dbReference>
<dbReference type="GO" id="GO:0046872">
    <property type="term" value="F:metal ion binding"/>
    <property type="evidence" value="ECO:0007669"/>
    <property type="project" value="UniProtKB-KW"/>
</dbReference>
<comment type="caution">
    <text evidence="6">The sequence shown here is derived from an EMBL/GenBank/DDBJ whole genome shotgun (WGS) entry which is preliminary data.</text>
</comment>
<evidence type="ECO:0000256" key="1">
    <source>
        <dbReference type="ARBA" id="ARBA00010638"/>
    </source>
</evidence>
<dbReference type="GO" id="GO:0030272">
    <property type="term" value="F:5-formyltetrahydrofolate cyclo-ligase activity"/>
    <property type="evidence" value="ECO:0007669"/>
    <property type="project" value="UniProtKB-EC"/>
</dbReference>
<keyword evidence="2 4" id="KW-0547">Nucleotide-binding</keyword>
<keyword evidence="5" id="KW-0460">Magnesium</keyword>
<keyword evidence="5" id="KW-0479">Metal-binding</keyword>
<evidence type="ECO:0000256" key="2">
    <source>
        <dbReference type="ARBA" id="ARBA00022741"/>
    </source>
</evidence>
<organism evidence="6 7">
    <name type="scientific">Acinetobacter tjernbergiae DSM 14971 = CIP 107465</name>
    <dbReference type="NCBI Taxonomy" id="1120928"/>
    <lineage>
        <taxon>Bacteria</taxon>
        <taxon>Pseudomonadati</taxon>
        <taxon>Pseudomonadota</taxon>
        <taxon>Gammaproteobacteria</taxon>
        <taxon>Moraxellales</taxon>
        <taxon>Moraxellaceae</taxon>
        <taxon>Acinetobacter</taxon>
    </lineage>
</organism>
<comment type="similarity">
    <text evidence="1 5">Belongs to the 5-formyltetrahydrofolate cyclo-ligase family.</text>
</comment>
<dbReference type="PANTHER" id="PTHR23407">
    <property type="entry name" value="ATPASE INHIBITOR/5-FORMYLTETRAHYDROFOLATE CYCLO-LIGASE"/>
    <property type="match status" value="1"/>
</dbReference>
<evidence type="ECO:0000313" key="7">
    <source>
        <dbReference type="Proteomes" id="UP000017404"/>
    </source>
</evidence>
<evidence type="ECO:0000256" key="5">
    <source>
        <dbReference type="RuleBase" id="RU361279"/>
    </source>
</evidence>
<reference evidence="6 7" key="1">
    <citation type="submission" date="2013-10" db="EMBL/GenBank/DDBJ databases">
        <title>The Genome Sequence of Acinetobacter tjernbergiae CIP107465.</title>
        <authorList>
            <consortium name="The Broad Institute Genomics Platform"/>
            <consortium name="The Broad Institute Genome Sequencing Center for Infectious Disease"/>
            <person name="Cerqueira G."/>
            <person name="Feldgarden M."/>
            <person name="Courvalin P."/>
            <person name="Grillot-Courvalin C."/>
            <person name="Clermont D."/>
            <person name="Rocha E."/>
            <person name="Yoon E.-J."/>
            <person name="Nemec A."/>
            <person name="Young S.K."/>
            <person name="Zeng Q."/>
            <person name="Gargeya S."/>
            <person name="Fitzgerald M."/>
            <person name="Abouelleil A."/>
            <person name="Alvarado L."/>
            <person name="Berlin A.M."/>
            <person name="Chapman S.B."/>
            <person name="Gainer-Dewar J."/>
            <person name="Goldberg J."/>
            <person name="Gnerre S."/>
            <person name="Griggs A."/>
            <person name="Gujja S."/>
            <person name="Hansen M."/>
            <person name="Howarth C."/>
            <person name="Imamovic A."/>
            <person name="Ireland A."/>
            <person name="Larimer J."/>
            <person name="McCowan C."/>
            <person name="Murphy C."/>
            <person name="Pearson M."/>
            <person name="Poon T.W."/>
            <person name="Priest M."/>
            <person name="Roberts A."/>
            <person name="Saif S."/>
            <person name="Shea T."/>
            <person name="Sykes S."/>
            <person name="Wortman J."/>
            <person name="Nusbaum C."/>
            <person name="Birren B."/>
        </authorList>
    </citation>
    <scope>NUCLEOTIDE SEQUENCE [LARGE SCALE GENOMIC DNA]</scope>
    <source>
        <strain evidence="6 7">CIP 107465</strain>
    </source>
</reference>
<dbReference type="AlphaFoldDB" id="V2UXU0"/>
<dbReference type="Proteomes" id="UP000017404">
    <property type="component" value="Unassembled WGS sequence"/>
</dbReference>
<proteinExistence type="inferred from homology"/>
<dbReference type="Pfam" id="PF01812">
    <property type="entry name" value="5-FTHF_cyc-lig"/>
    <property type="match status" value="1"/>
</dbReference>
<comment type="cofactor">
    <cofactor evidence="5">
        <name>Mg(2+)</name>
        <dbReference type="ChEBI" id="CHEBI:18420"/>
    </cofactor>
</comment>
<sequence>MTLNTLRKQIRLKRKYVNHFEHKKNEQQVLNRLKSTPQFKSAKKVGLYLHAFGEIHTKKLIQLCFQHKKQVYLPMICTMNQNLVWVKINSNQYINKRFSHHPLGMKEPMASRGNHVSTLDLLIMPLLACDHRGTRIGMGGGFYDRTLATAPHRPFRLGLAHTFQYIDHTLPRQKWDQPLNALLTSEKFYIFKA</sequence>
<gene>
    <name evidence="6" type="ORF">F990_02419</name>
</gene>
<keyword evidence="6" id="KW-0436">Ligase</keyword>
<name>V2UXU0_9GAMM</name>